<name>U9TL32_RHIID</name>
<dbReference type="EMBL" id="KI289513">
    <property type="protein sequence ID" value="ESA08152.1"/>
    <property type="molecule type" value="Genomic_DNA"/>
</dbReference>
<reference evidence="4" key="1">
    <citation type="submission" date="2013-07" db="EMBL/GenBank/DDBJ databases">
        <title>The genome of an arbuscular mycorrhizal fungus provides insights into the evolution of the oldest plant symbiosis.</title>
        <authorList>
            <consortium name="DOE Joint Genome Institute"/>
            <person name="Tisserant E."/>
            <person name="Malbreil M."/>
            <person name="Kuo A."/>
            <person name="Kohler A."/>
            <person name="Symeonidi A."/>
            <person name="Balestrini R."/>
            <person name="Charron P."/>
            <person name="Duensing N."/>
            <person name="Frei-dit-Frey N."/>
            <person name="Gianinazzi-Pearson V."/>
            <person name="Gilbert B."/>
            <person name="Handa Y."/>
            <person name="Hijri M."/>
            <person name="Kaul R."/>
            <person name="Kawaguchi M."/>
            <person name="Krajinski F."/>
            <person name="Lammers P."/>
            <person name="Lapierre D."/>
            <person name="Masclaux F.G."/>
            <person name="Murat C."/>
            <person name="Morin E."/>
            <person name="Ndikumana S."/>
            <person name="Pagni M."/>
            <person name="Petitpierre D."/>
            <person name="Requena N."/>
            <person name="Rosikiewicz P."/>
            <person name="Riley R."/>
            <person name="Saito K."/>
            <person name="San Clemente H."/>
            <person name="Shapiro H."/>
            <person name="van Tuinen D."/>
            <person name="Becard G."/>
            <person name="Bonfante P."/>
            <person name="Paszkowski U."/>
            <person name="Shachar-Hill Y."/>
            <person name="Young J.P."/>
            <person name="Sanders I.R."/>
            <person name="Henrissat B."/>
            <person name="Rensing S.A."/>
            <person name="Grigoriev I.V."/>
            <person name="Corradi N."/>
            <person name="Roux C."/>
            <person name="Martin F."/>
        </authorList>
    </citation>
    <scope>NUCLEOTIDE SEQUENCE</scope>
    <source>
        <strain evidence="4">DAOM 197198</strain>
    </source>
</reference>
<dbReference type="InterPro" id="IPR004023">
    <property type="entry name" value="Mago_nashi"/>
</dbReference>
<dbReference type="GO" id="GO:0035145">
    <property type="term" value="C:exon-exon junction complex"/>
    <property type="evidence" value="ECO:0007669"/>
    <property type="project" value="InterPro"/>
</dbReference>
<dbReference type="Pfam" id="PF02792">
    <property type="entry name" value="Mago_nashi"/>
    <property type="match status" value="1"/>
</dbReference>
<proteinExistence type="inferred from homology"/>
<protein>
    <submittedName>
        <fullName evidence="4">Uncharacterized protein</fullName>
    </submittedName>
</protein>
<dbReference type="HOGENOM" id="CLU_2874026_0_0_1"/>
<dbReference type="InterPro" id="IPR036605">
    <property type="entry name" value="Mago_nashi_sf"/>
</dbReference>
<evidence type="ECO:0000256" key="1">
    <source>
        <dbReference type="ARBA" id="ARBA00004123"/>
    </source>
</evidence>
<feature type="non-terminal residue" evidence="4">
    <location>
        <position position="1"/>
    </location>
</feature>
<accession>U9TL32</accession>
<evidence type="ECO:0000256" key="2">
    <source>
        <dbReference type="ARBA" id="ARBA00009270"/>
    </source>
</evidence>
<evidence type="ECO:0000256" key="3">
    <source>
        <dbReference type="ARBA" id="ARBA00023242"/>
    </source>
</evidence>
<dbReference type="AlphaFoldDB" id="U9TL32"/>
<feature type="non-terminal residue" evidence="4">
    <location>
        <position position="64"/>
    </location>
</feature>
<gene>
    <name evidence="4" type="ORF">GLOINDRAFT_46132</name>
</gene>
<keyword evidence="3" id="KW-0539">Nucleus</keyword>
<evidence type="ECO:0000313" key="4">
    <source>
        <dbReference type="EMBL" id="ESA08152.1"/>
    </source>
</evidence>
<dbReference type="Gene3D" id="3.30.1560.10">
    <property type="entry name" value="Mago nashi"/>
    <property type="match status" value="1"/>
</dbReference>
<comment type="similarity">
    <text evidence="2">Belongs to the mago nashi family.</text>
</comment>
<dbReference type="SUPFAM" id="SSF89817">
    <property type="entry name" value="Mago nashi protein"/>
    <property type="match status" value="1"/>
</dbReference>
<organism evidence="4">
    <name type="scientific">Rhizophagus irregularis (strain DAOM 181602 / DAOM 197198 / MUCL 43194)</name>
    <name type="common">Arbuscular mycorrhizal fungus</name>
    <name type="synonym">Glomus intraradices</name>
    <dbReference type="NCBI Taxonomy" id="747089"/>
    <lineage>
        <taxon>Eukaryota</taxon>
        <taxon>Fungi</taxon>
        <taxon>Fungi incertae sedis</taxon>
        <taxon>Mucoromycota</taxon>
        <taxon>Glomeromycotina</taxon>
        <taxon>Glomeromycetes</taxon>
        <taxon>Glomerales</taxon>
        <taxon>Glomeraceae</taxon>
        <taxon>Rhizophagus</taxon>
    </lineage>
</organism>
<sequence length="64" mass="7522">KDFILSLLIMKELKKIIQKSEIMKKDDKKKNVIRLSNEHILLETAKIEFLVNIQKSNDLEGLEI</sequence>
<comment type="subcellular location">
    <subcellularLocation>
        <location evidence="1">Nucleus</location>
    </subcellularLocation>
</comment>
<dbReference type="GO" id="GO:0008380">
    <property type="term" value="P:RNA splicing"/>
    <property type="evidence" value="ECO:0007669"/>
    <property type="project" value="InterPro"/>
</dbReference>